<dbReference type="EMBL" id="MCFF01000004">
    <property type="protein sequence ID" value="ORZ27473.1"/>
    <property type="molecule type" value="Genomic_DNA"/>
</dbReference>
<dbReference type="Proteomes" id="UP000193648">
    <property type="component" value="Unassembled WGS sequence"/>
</dbReference>
<accession>A0A1Y2H167</accession>
<keyword evidence="2" id="KW-0472">Membrane</keyword>
<feature type="compositionally biased region" description="Polar residues" evidence="1">
    <location>
        <begin position="549"/>
        <end position="561"/>
    </location>
</feature>
<feature type="compositionally biased region" description="Low complexity" evidence="1">
    <location>
        <begin position="683"/>
        <end position="708"/>
    </location>
</feature>
<dbReference type="AlphaFoldDB" id="A0A1Y2H167"/>
<comment type="caution">
    <text evidence="3">The sequence shown here is derived from an EMBL/GenBank/DDBJ whole genome shotgun (WGS) entry which is preliminary data.</text>
</comment>
<feature type="region of interest" description="Disordered" evidence="1">
    <location>
        <begin position="543"/>
        <end position="580"/>
    </location>
</feature>
<dbReference type="InParanoid" id="A0A1Y2H167"/>
<feature type="compositionally biased region" description="Polar residues" evidence="1">
    <location>
        <begin position="628"/>
        <end position="639"/>
    </location>
</feature>
<dbReference type="RefSeq" id="XP_021885200.1">
    <property type="nucleotide sequence ID" value="XM_022027514.1"/>
</dbReference>
<feature type="compositionally biased region" description="Low complexity" evidence="1">
    <location>
        <begin position="152"/>
        <end position="184"/>
    </location>
</feature>
<feature type="compositionally biased region" description="Pro residues" evidence="1">
    <location>
        <begin position="47"/>
        <end position="60"/>
    </location>
</feature>
<name>A0A1Y2H167_9FUNG</name>
<feature type="region of interest" description="Disordered" evidence="1">
    <location>
        <begin position="414"/>
        <end position="443"/>
    </location>
</feature>
<gene>
    <name evidence="3" type="ORF">BCR41DRAFT_383875</name>
</gene>
<protein>
    <recommendedName>
        <fullName evidence="5">Transmembrane protein</fullName>
    </recommendedName>
</protein>
<feature type="region of interest" description="Disordered" evidence="1">
    <location>
        <begin position="623"/>
        <end position="708"/>
    </location>
</feature>
<organism evidence="3 4">
    <name type="scientific">Lobosporangium transversale</name>
    <dbReference type="NCBI Taxonomy" id="64571"/>
    <lineage>
        <taxon>Eukaryota</taxon>
        <taxon>Fungi</taxon>
        <taxon>Fungi incertae sedis</taxon>
        <taxon>Mucoromycota</taxon>
        <taxon>Mortierellomycotina</taxon>
        <taxon>Mortierellomycetes</taxon>
        <taxon>Mortierellales</taxon>
        <taxon>Mortierellaceae</taxon>
        <taxon>Lobosporangium</taxon>
    </lineage>
</organism>
<feature type="compositionally biased region" description="Low complexity" evidence="1">
    <location>
        <begin position="656"/>
        <end position="669"/>
    </location>
</feature>
<proteinExistence type="predicted"/>
<feature type="region of interest" description="Disordered" evidence="1">
    <location>
        <begin position="40"/>
        <end position="64"/>
    </location>
</feature>
<dbReference type="GeneID" id="33569357"/>
<feature type="transmembrane region" description="Helical" evidence="2">
    <location>
        <begin position="450"/>
        <end position="472"/>
    </location>
</feature>
<keyword evidence="2" id="KW-1133">Transmembrane helix</keyword>
<keyword evidence="4" id="KW-1185">Reference proteome</keyword>
<evidence type="ECO:0000256" key="1">
    <source>
        <dbReference type="SAM" id="MobiDB-lite"/>
    </source>
</evidence>
<feature type="compositionally biased region" description="Low complexity" evidence="1">
    <location>
        <begin position="562"/>
        <end position="579"/>
    </location>
</feature>
<evidence type="ECO:0008006" key="5">
    <source>
        <dbReference type="Google" id="ProtNLM"/>
    </source>
</evidence>
<feature type="compositionally biased region" description="Polar residues" evidence="1">
    <location>
        <begin position="431"/>
        <end position="443"/>
    </location>
</feature>
<keyword evidence="2" id="KW-0812">Transmembrane</keyword>
<evidence type="ECO:0000256" key="2">
    <source>
        <dbReference type="SAM" id="Phobius"/>
    </source>
</evidence>
<evidence type="ECO:0000313" key="3">
    <source>
        <dbReference type="EMBL" id="ORZ27473.1"/>
    </source>
</evidence>
<sequence length="708" mass="74296">MSSSKAIAAAAAFRGNTLFVHYSTIANNLGSLYALYPSSSNPTSVAPSPPSPHPNSPPSPASNAVVINDINNGTITTPDSLLIQPQNLVVNGPNFLNPSTRTAPGSASIVSTATRDPTTGAARYDLLLALNFPQAPNPYVFRISPQFPNMGSGTPPDGTSSSNSNSNGNSGDSSDSSASDTTSPSFSSFASSLNSWTAMDQSQMLGVLPTTSRLWLASGTAHPTGSPEGSGLYELFTERRNIMTIQKLDVSGPNPMPASSLLPLEMNLLDTQAEPRILRLTEKGGIFDVAIVGSCIQTPFNPPGACIILINEVNHEIIYTTMPYNPSSCITAANGLIIMASSEGIWSFDYSSRLSSSWNSRQAPGIRPNLPTPILACATSNSKLYAVLEGDTGMPSIRSIDLTSPNWDWKTVPLTKTSSGDGPYTHPRDPQTGTPANGESVSSKRGLSSGAIAAIIIAAVVILALLGLGFFLRSRKSRAKPDMLSREAEKAIVSPAALPAQAPVLPPVAMSAPPGYITPYGSASTTPAMAAYVPPVHPNAAPARGGSFGSMSTSKQEFSEYSQSSLQPLQQHHTPQPTSYNQAVPIATTSAAAIPGALYTYSPSITPMYSNATVMVGGKQELADESQIESTQSRAQTPLSPGAQHSYLQPESAVPTNTSSNNNGSQSQGMLSPALANAQLILQNSQTSQPQPQPQPQHQYYHPQNGHY</sequence>
<feature type="region of interest" description="Disordered" evidence="1">
    <location>
        <begin position="143"/>
        <end position="184"/>
    </location>
</feature>
<reference evidence="3 4" key="1">
    <citation type="submission" date="2016-07" db="EMBL/GenBank/DDBJ databases">
        <title>Pervasive Adenine N6-methylation of Active Genes in Fungi.</title>
        <authorList>
            <consortium name="DOE Joint Genome Institute"/>
            <person name="Mondo S.J."/>
            <person name="Dannebaum R.O."/>
            <person name="Kuo R.C."/>
            <person name="Labutti K."/>
            <person name="Haridas S."/>
            <person name="Kuo A."/>
            <person name="Salamov A."/>
            <person name="Ahrendt S.R."/>
            <person name="Lipzen A."/>
            <person name="Sullivan W."/>
            <person name="Andreopoulos W.B."/>
            <person name="Clum A."/>
            <person name="Lindquist E."/>
            <person name="Daum C."/>
            <person name="Ramamoorthy G.K."/>
            <person name="Gryganskyi A."/>
            <person name="Culley D."/>
            <person name="Magnuson J.K."/>
            <person name="James T.Y."/>
            <person name="O'Malley M.A."/>
            <person name="Stajich J.E."/>
            <person name="Spatafora J.W."/>
            <person name="Visel A."/>
            <person name="Grigoriev I.V."/>
        </authorList>
    </citation>
    <scope>NUCLEOTIDE SEQUENCE [LARGE SCALE GENOMIC DNA]</scope>
    <source>
        <strain evidence="3 4">NRRL 3116</strain>
    </source>
</reference>
<evidence type="ECO:0000313" key="4">
    <source>
        <dbReference type="Proteomes" id="UP000193648"/>
    </source>
</evidence>
<dbReference type="OrthoDB" id="2400492at2759"/>